<organism evidence="2 3">
    <name type="scientific">Salipiger bermudensis (strain DSM 26914 / JCM 13377 / KCTC 12554 / HTCC2601)</name>
    <name type="common">Pelagibaca bermudensis</name>
    <dbReference type="NCBI Taxonomy" id="314265"/>
    <lineage>
        <taxon>Bacteria</taxon>
        <taxon>Pseudomonadati</taxon>
        <taxon>Pseudomonadota</taxon>
        <taxon>Alphaproteobacteria</taxon>
        <taxon>Rhodobacterales</taxon>
        <taxon>Roseobacteraceae</taxon>
        <taxon>Salipiger</taxon>
    </lineage>
</organism>
<reference evidence="2 3" key="1">
    <citation type="journal article" date="2010" name="J. Bacteriol.">
        <title>Genome sequences of Pelagibaca bermudensis HTCC2601T and Maritimibacter alkaliphilus HTCC2654T, the type strains of two marine Roseobacter genera.</title>
        <authorList>
            <person name="Thrash J.C."/>
            <person name="Cho J.C."/>
            <person name="Ferriera S."/>
            <person name="Johnson J."/>
            <person name="Vergin K.L."/>
            <person name="Giovannoni S.J."/>
        </authorList>
    </citation>
    <scope>NUCLEOTIDE SEQUENCE [LARGE SCALE GENOMIC DNA]</scope>
    <source>
        <strain evidence="3">DSM 26914 / JCM 13377 / KCTC 12554 / HTCC2601</strain>
    </source>
</reference>
<dbReference type="Proteomes" id="UP000006230">
    <property type="component" value="Unassembled WGS sequence"/>
</dbReference>
<sequence>MIARIAKTLRRFRKSEDGSAVVPFALWMPMMVGIALSTIEVGAMTLRHTQLERALDLTVREVKLGTGHTYTHAQLKQMICDRTTILGDCSTMLHLEMIGLDMRDWTDPPSSIDCTDVALDVTPQRTFEFGQEHETMLLRACYKYKPITPVSRIGSPVKLDENGFTGVVSTSTFVHEPM</sequence>
<keyword evidence="1" id="KW-0812">Transmembrane</keyword>
<dbReference type="eggNOG" id="COG4961">
    <property type="taxonomic scope" value="Bacteria"/>
</dbReference>
<keyword evidence="3" id="KW-1185">Reference proteome</keyword>
<gene>
    <name evidence="2" type="ORF">R2601_10474</name>
</gene>
<dbReference type="RefSeq" id="WP_007793260.1">
    <property type="nucleotide sequence ID" value="NZ_DS022276.1"/>
</dbReference>
<evidence type="ECO:0000256" key="1">
    <source>
        <dbReference type="SAM" id="Phobius"/>
    </source>
</evidence>
<dbReference type="STRING" id="314265.R2601_10474"/>
<proteinExistence type="predicted"/>
<dbReference type="AlphaFoldDB" id="Q0FNM2"/>
<dbReference type="EMBL" id="AATQ01000022">
    <property type="protein sequence ID" value="EAU45722.1"/>
    <property type="molecule type" value="Genomic_DNA"/>
</dbReference>
<keyword evidence="1" id="KW-1133">Transmembrane helix</keyword>
<feature type="transmembrane region" description="Helical" evidence="1">
    <location>
        <begin position="20"/>
        <end position="39"/>
    </location>
</feature>
<dbReference type="HOGENOM" id="CLU_111553_1_0_5"/>
<protein>
    <submittedName>
        <fullName evidence="2">Uncharacterized protein</fullName>
    </submittedName>
</protein>
<name>Q0FNM2_SALBH</name>
<evidence type="ECO:0000313" key="3">
    <source>
        <dbReference type="Proteomes" id="UP000006230"/>
    </source>
</evidence>
<accession>Q0FNM2</accession>
<evidence type="ECO:0000313" key="2">
    <source>
        <dbReference type="EMBL" id="EAU45722.1"/>
    </source>
</evidence>
<dbReference type="OrthoDB" id="7907064at2"/>
<comment type="caution">
    <text evidence="2">The sequence shown here is derived from an EMBL/GenBank/DDBJ whole genome shotgun (WGS) entry which is preliminary data.</text>
</comment>
<keyword evidence="1" id="KW-0472">Membrane</keyword>